<dbReference type="AlphaFoldDB" id="A0A3S3UFH0"/>
<feature type="non-terminal residue" evidence="1">
    <location>
        <position position="1"/>
    </location>
</feature>
<name>A0A3S3UFH0_9BACT</name>
<organism evidence="1 2">
    <name type="scientific">Candidatus Electrothrix marina</name>
    <dbReference type="NCBI Taxonomy" id="1859130"/>
    <lineage>
        <taxon>Bacteria</taxon>
        <taxon>Pseudomonadati</taxon>
        <taxon>Thermodesulfobacteriota</taxon>
        <taxon>Desulfobulbia</taxon>
        <taxon>Desulfobulbales</taxon>
        <taxon>Desulfobulbaceae</taxon>
        <taxon>Candidatus Electrothrix</taxon>
    </lineage>
</organism>
<accession>A0A3S3UFH0</accession>
<evidence type="ECO:0000313" key="1">
    <source>
        <dbReference type="EMBL" id="RWX49003.1"/>
    </source>
</evidence>
<gene>
    <name evidence="1" type="ORF">VT99_10351</name>
</gene>
<proteinExistence type="predicted"/>
<reference evidence="1 2" key="1">
    <citation type="submission" date="2017-01" db="EMBL/GenBank/DDBJ databases">
        <title>The cable genome- insights into the physiology and evolution of filamentous bacteria capable of sulfide oxidation via long distance electron transfer.</title>
        <authorList>
            <person name="Schreiber L."/>
            <person name="Bjerg J.T."/>
            <person name="Boggild A."/>
            <person name="Van De Vossenberg J."/>
            <person name="Meysman F."/>
            <person name="Nielsen L.P."/>
            <person name="Schramm A."/>
            <person name="Kjeldsen K.U."/>
        </authorList>
    </citation>
    <scope>NUCLEOTIDE SEQUENCE [LARGE SCALE GENOMIC DNA]</scope>
    <source>
        <strain evidence="1">A2</strain>
    </source>
</reference>
<sequence length="61" mass="6693">QGIEQGIEQGIKKGAEQGEKQKALQIAMNLIKKGVLDAQEIAELTELPVEEIEKMITSKES</sequence>
<evidence type="ECO:0000313" key="2">
    <source>
        <dbReference type="Proteomes" id="UP000286862"/>
    </source>
</evidence>
<comment type="caution">
    <text evidence="1">The sequence shown here is derived from an EMBL/GenBank/DDBJ whole genome shotgun (WGS) entry which is preliminary data.</text>
</comment>
<dbReference type="Proteomes" id="UP000286862">
    <property type="component" value="Unassembled WGS sequence"/>
</dbReference>
<dbReference type="EMBL" id="MTKQ01000035">
    <property type="protein sequence ID" value="RWX49003.1"/>
    <property type="molecule type" value="Genomic_DNA"/>
</dbReference>
<protein>
    <recommendedName>
        <fullName evidence="3">Transposase</fullName>
    </recommendedName>
</protein>
<evidence type="ECO:0008006" key="3">
    <source>
        <dbReference type="Google" id="ProtNLM"/>
    </source>
</evidence>